<name>A0A2J7PH89_9NEOP</name>
<keyword evidence="2" id="KW-1185">Reference proteome</keyword>
<dbReference type="InterPro" id="IPR006553">
    <property type="entry name" value="Leu-rich_rpt_Cys-con_subtyp"/>
</dbReference>
<evidence type="ECO:0008006" key="3">
    <source>
        <dbReference type="Google" id="ProtNLM"/>
    </source>
</evidence>
<dbReference type="STRING" id="105785.A0A2J7PH89"/>
<reference evidence="1 2" key="1">
    <citation type="submission" date="2017-12" db="EMBL/GenBank/DDBJ databases">
        <title>Hemimetabolous genomes reveal molecular basis of termite eusociality.</title>
        <authorList>
            <person name="Harrison M.C."/>
            <person name="Jongepier E."/>
            <person name="Robertson H.M."/>
            <person name="Arning N."/>
            <person name="Bitard-Feildel T."/>
            <person name="Chao H."/>
            <person name="Childers C.P."/>
            <person name="Dinh H."/>
            <person name="Doddapaneni H."/>
            <person name="Dugan S."/>
            <person name="Gowin J."/>
            <person name="Greiner C."/>
            <person name="Han Y."/>
            <person name="Hu H."/>
            <person name="Hughes D.S.T."/>
            <person name="Huylmans A.-K."/>
            <person name="Kemena C."/>
            <person name="Kremer L.P.M."/>
            <person name="Lee S.L."/>
            <person name="Lopez-Ezquerra A."/>
            <person name="Mallet L."/>
            <person name="Monroy-Kuhn J.M."/>
            <person name="Moser A."/>
            <person name="Murali S.C."/>
            <person name="Muzny D.M."/>
            <person name="Otani S."/>
            <person name="Piulachs M.-D."/>
            <person name="Poelchau M."/>
            <person name="Qu J."/>
            <person name="Schaub F."/>
            <person name="Wada-Katsumata A."/>
            <person name="Worley K.C."/>
            <person name="Xie Q."/>
            <person name="Ylla G."/>
            <person name="Poulsen M."/>
            <person name="Gibbs R.A."/>
            <person name="Schal C."/>
            <person name="Richards S."/>
            <person name="Belles X."/>
            <person name="Korb J."/>
            <person name="Bornberg-Bauer E."/>
        </authorList>
    </citation>
    <scope>NUCLEOTIDE SEQUENCE [LARGE SCALE GENOMIC DNA]</scope>
    <source>
        <tissue evidence="1">Whole body</tissue>
    </source>
</reference>
<dbReference type="InParanoid" id="A0A2J7PH89"/>
<evidence type="ECO:0000313" key="1">
    <source>
        <dbReference type="EMBL" id="PNF15693.1"/>
    </source>
</evidence>
<dbReference type="SMART" id="SM00367">
    <property type="entry name" value="LRR_CC"/>
    <property type="match status" value="1"/>
</dbReference>
<comment type="caution">
    <text evidence="1">The sequence shown here is derived from an EMBL/GenBank/DDBJ whole genome shotgun (WGS) entry which is preliminary data.</text>
</comment>
<proteinExistence type="predicted"/>
<sequence>MPKLKQPMNLKELCLLRIVNTVRCAYEAWTTALREASRAGSEAYLKETLNVTADCGNVHDYLTSMSIEVSKHFAPLIINEFISIISVYYGMSYELKRAPWYDEDAHMNVCSKMLKAVLLNCTTEYDTKNIYFSFVQKIIIQTLDCVPELTTLAFDTRTNMDNSSLLTTNIHHLRNLQHFQYEYHCTDNVVEQLGLHCTELKTINLRESRAVTDASVQHLLKLKKIEYLNLTYTTVSFQAYGSLLSDLPSITNIDIMSRIYPLFNLISKENLYTITEFKGFISDIYTLTQKCPYVTTVEVYSLNYDLTILTTLTRLVNLKIMIGNSDSFNLNAVLSGMGERLNELRLSFVENVNIAHIVILCSSLKLLSLEECTFLPFKENSIIDKDLPHYRSVTELILLDNSPHQMYFRHLRHYVNLQHLECHGVDILTDDFIDETMRQGAFRNILRFCVLESDVGSLTMRTIELLLQHCEHLTEIGYLKTWSLLSQSQCTELRRRIRSMNLDVRIYY</sequence>
<dbReference type="AlphaFoldDB" id="A0A2J7PH89"/>
<organism evidence="1 2">
    <name type="scientific">Cryptotermes secundus</name>
    <dbReference type="NCBI Taxonomy" id="105785"/>
    <lineage>
        <taxon>Eukaryota</taxon>
        <taxon>Metazoa</taxon>
        <taxon>Ecdysozoa</taxon>
        <taxon>Arthropoda</taxon>
        <taxon>Hexapoda</taxon>
        <taxon>Insecta</taxon>
        <taxon>Pterygota</taxon>
        <taxon>Neoptera</taxon>
        <taxon>Polyneoptera</taxon>
        <taxon>Dictyoptera</taxon>
        <taxon>Blattodea</taxon>
        <taxon>Blattoidea</taxon>
        <taxon>Termitoidae</taxon>
        <taxon>Kalotermitidae</taxon>
        <taxon>Cryptotermitinae</taxon>
        <taxon>Cryptotermes</taxon>
    </lineage>
</organism>
<dbReference type="Gene3D" id="3.80.10.10">
    <property type="entry name" value="Ribonuclease Inhibitor"/>
    <property type="match status" value="1"/>
</dbReference>
<gene>
    <name evidence="1" type="ORF">B7P43_G14263</name>
</gene>
<dbReference type="SUPFAM" id="SSF52058">
    <property type="entry name" value="L domain-like"/>
    <property type="match status" value="1"/>
</dbReference>
<evidence type="ECO:0000313" key="2">
    <source>
        <dbReference type="Proteomes" id="UP000235965"/>
    </source>
</evidence>
<dbReference type="OrthoDB" id="63112at2759"/>
<dbReference type="InterPro" id="IPR032675">
    <property type="entry name" value="LRR_dom_sf"/>
</dbReference>
<dbReference type="EMBL" id="NEVH01025149">
    <property type="protein sequence ID" value="PNF15693.1"/>
    <property type="molecule type" value="Genomic_DNA"/>
</dbReference>
<dbReference type="Proteomes" id="UP000235965">
    <property type="component" value="Unassembled WGS sequence"/>
</dbReference>
<protein>
    <recommendedName>
        <fullName evidence="3">F-box domain-containing protein</fullName>
    </recommendedName>
</protein>
<accession>A0A2J7PH89</accession>